<organism evidence="2">
    <name type="scientific">Aurantimonas coralicida</name>
    <dbReference type="NCBI Taxonomy" id="182270"/>
    <lineage>
        <taxon>Bacteria</taxon>
        <taxon>Pseudomonadati</taxon>
        <taxon>Pseudomonadota</taxon>
        <taxon>Alphaproteobacteria</taxon>
        <taxon>Hyphomicrobiales</taxon>
        <taxon>Aurantimonadaceae</taxon>
        <taxon>Aurantimonas</taxon>
    </lineage>
</organism>
<evidence type="ECO:0000313" key="2">
    <source>
        <dbReference type="EMBL" id="BAT26604.1"/>
    </source>
</evidence>
<protein>
    <submittedName>
        <fullName evidence="2">Uncharacterized protein</fullName>
    </submittedName>
</protein>
<dbReference type="AlphaFoldDB" id="A0A0P0YZ75"/>
<dbReference type="EMBL" id="LC066372">
    <property type="protein sequence ID" value="BAT26604.1"/>
    <property type="molecule type" value="Genomic_DNA"/>
</dbReference>
<reference evidence="2" key="1">
    <citation type="journal article" date="2015" name="Proc. Natl. Acad. Sci. U.S.A.">
        <title>Bacterial clade with the ribosomal RNA operon on a small plasmid rather than the chromosome.</title>
        <authorList>
            <person name="Anda M."/>
            <person name="Ohtsubo Y."/>
            <person name="Okubo T."/>
            <person name="Sugawara M."/>
            <person name="Nagata Y."/>
            <person name="Tsuda M."/>
            <person name="Minamisawa K."/>
            <person name="Mitsui H."/>
        </authorList>
    </citation>
    <scope>NUCLEOTIDE SEQUENCE</scope>
    <source>
        <strain evidence="2">DSM 14790</strain>
    </source>
</reference>
<name>A0A0P0YZ75_9HYPH</name>
<accession>A0A0P0YZ75</accession>
<feature type="region of interest" description="Disordered" evidence="1">
    <location>
        <begin position="1"/>
        <end position="35"/>
    </location>
</feature>
<sequence>MSGFGSGTGDREAPRHAACKSQSPKRATVPAAIAGKRRRGHCAPIVTCRRNRYFVPMHRIRDMKARRRLPTSEGFAKLSDHARLPGRFFYRLFAADGL</sequence>
<proteinExistence type="predicted"/>
<evidence type="ECO:0000256" key="1">
    <source>
        <dbReference type="SAM" id="MobiDB-lite"/>
    </source>
</evidence>